<accession>A0AAD6T9X0</accession>
<comment type="caution">
    <text evidence="4">The sequence shown here is derived from an EMBL/GenBank/DDBJ whole genome shotgun (WGS) entry which is preliminary data.</text>
</comment>
<dbReference type="InterPro" id="IPR022703">
    <property type="entry name" value="DUF3533"/>
</dbReference>
<evidence type="ECO:0000256" key="1">
    <source>
        <dbReference type="SAM" id="MobiDB-lite"/>
    </source>
</evidence>
<feature type="compositionally biased region" description="Basic and acidic residues" evidence="1">
    <location>
        <begin position="13"/>
        <end position="23"/>
    </location>
</feature>
<feature type="transmembrane region" description="Helical" evidence="2">
    <location>
        <begin position="411"/>
        <end position="432"/>
    </location>
</feature>
<name>A0AAD6T9X0_9AGAR</name>
<keyword evidence="2" id="KW-0812">Transmembrane</keyword>
<dbReference type="PANTHER" id="PTHR34814">
    <property type="entry name" value="NITROSOGUANIDINE RESISTANCE PROTEIN SNG1"/>
    <property type="match status" value="1"/>
</dbReference>
<proteinExistence type="predicted"/>
<feature type="transmembrane region" description="Helical" evidence="2">
    <location>
        <begin position="320"/>
        <end position="343"/>
    </location>
</feature>
<dbReference type="EMBL" id="JARJCM010000024">
    <property type="protein sequence ID" value="KAJ7040032.1"/>
    <property type="molecule type" value="Genomic_DNA"/>
</dbReference>
<keyword evidence="2" id="KW-0472">Membrane</keyword>
<dbReference type="Proteomes" id="UP001218188">
    <property type="component" value="Unassembled WGS sequence"/>
</dbReference>
<dbReference type="Pfam" id="PF12051">
    <property type="entry name" value="DUF3533"/>
    <property type="match status" value="1"/>
</dbReference>
<feature type="domain" description="DUF3533" evidence="3">
    <location>
        <begin position="60"/>
        <end position="422"/>
    </location>
</feature>
<protein>
    <recommendedName>
        <fullName evidence="3">DUF3533 domain-containing protein</fullName>
    </recommendedName>
</protein>
<keyword evidence="2" id="KW-1133">Transmembrane helix</keyword>
<keyword evidence="5" id="KW-1185">Reference proteome</keyword>
<evidence type="ECO:0000256" key="2">
    <source>
        <dbReference type="SAM" id="Phobius"/>
    </source>
</evidence>
<evidence type="ECO:0000259" key="3">
    <source>
        <dbReference type="Pfam" id="PF12051"/>
    </source>
</evidence>
<dbReference type="GO" id="GO:0016020">
    <property type="term" value="C:membrane"/>
    <property type="evidence" value="ECO:0007669"/>
    <property type="project" value="TreeGrafter"/>
</dbReference>
<feature type="transmembrane region" description="Helical" evidence="2">
    <location>
        <begin position="355"/>
        <end position="377"/>
    </location>
</feature>
<dbReference type="AlphaFoldDB" id="A0AAD6T9X0"/>
<reference evidence="4" key="1">
    <citation type="submission" date="2023-03" db="EMBL/GenBank/DDBJ databases">
        <title>Massive genome expansion in bonnet fungi (Mycena s.s.) driven by repeated elements and novel gene families across ecological guilds.</title>
        <authorList>
            <consortium name="Lawrence Berkeley National Laboratory"/>
            <person name="Harder C.B."/>
            <person name="Miyauchi S."/>
            <person name="Viragh M."/>
            <person name="Kuo A."/>
            <person name="Thoen E."/>
            <person name="Andreopoulos B."/>
            <person name="Lu D."/>
            <person name="Skrede I."/>
            <person name="Drula E."/>
            <person name="Henrissat B."/>
            <person name="Morin E."/>
            <person name="Kohler A."/>
            <person name="Barry K."/>
            <person name="LaButti K."/>
            <person name="Morin E."/>
            <person name="Salamov A."/>
            <person name="Lipzen A."/>
            <person name="Mereny Z."/>
            <person name="Hegedus B."/>
            <person name="Baldrian P."/>
            <person name="Stursova M."/>
            <person name="Weitz H."/>
            <person name="Taylor A."/>
            <person name="Grigoriev I.V."/>
            <person name="Nagy L.G."/>
            <person name="Martin F."/>
            <person name="Kauserud H."/>
        </authorList>
    </citation>
    <scope>NUCLEOTIDE SEQUENCE</scope>
    <source>
        <strain evidence="4">CBHHK200</strain>
    </source>
</reference>
<feature type="transmembrane region" description="Helical" evidence="2">
    <location>
        <begin position="245"/>
        <end position="268"/>
    </location>
</feature>
<gene>
    <name evidence="4" type="ORF">C8F04DRAFT_1084500</name>
</gene>
<feature type="transmembrane region" description="Helical" evidence="2">
    <location>
        <begin position="289"/>
        <end position="308"/>
    </location>
</feature>
<dbReference type="InterPro" id="IPR053001">
    <property type="entry name" value="MNNG_permease-like"/>
</dbReference>
<sequence length="447" mass="48800">MSEKPGPHNSESSSEHTAHEHPPEIPAPIQPFSKHFFDRSPAGGVARAIYFKTMFGGVTALCVVIFAIFSIYWGSTWKIPDHTLPGWIVDFDGGFIGQGVSQALAAIDPGSLGIYWEVVPASQFPGGIAQLEDAVTGEAVWYGLAINVGSSANLTAAIASATTSYNSSTAVTFLGSEARNENMYPIHRTIAMAQLEGIMQQFALQMAHNVSSASNVVTLLSNAPQIVTRPVGYTVNNLRPFDVPVASAVTFVGLIYLLILSFFTVMVSSGARAASGVERTLTLGSLIRLRIATSFVAYFVLALFYTLLSRAFQLPFDRRFGPGGIVLFWMLNWIGMLACGLALEAMITILTIRFVPFFLILWIISNVSISIFPLQVLPRIYRYGYAFPFYNIQRVVRTIVFSTKNDVGLNFGILIAWVAISCITLPLFQWFVRRPAPSAERTAVSGV</sequence>
<feature type="transmembrane region" description="Helical" evidence="2">
    <location>
        <begin position="49"/>
        <end position="73"/>
    </location>
</feature>
<organism evidence="4 5">
    <name type="scientific">Mycena alexandri</name>
    <dbReference type="NCBI Taxonomy" id="1745969"/>
    <lineage>
        <taxon>Eukaryota</taxon>
        <taxon>Fungi</taxon>
        <taxon>Dikarya</taxon>
        <taxon>Basidiomycota</taxon>
        <taxon>Agaricomycotina</taxon>
        <taxon>Agaricomycetes</taxon>
        <taxon>Agaricomycetidae</taxon>
        <taxon>Agaricales</taxon>
        <taxon>Marasmiineae</taxon>
        <taxon>Mycenaceae</taxon>
        <taxon>Mycena</taxon>
    </lineage>
</organism>
<evidence type="ECO:0000313" key="4">
    <source>
        <dbReference type="EMBL" id="KAJ7040032.1"/>
    </source>
</evidence>
<dbReference type="PANTHER" id="PTHR34814:SF1">
    <property type="entry name" value="NITROSOGUANIDINE RESISTANCE PROTEIN SNG1"/>
    <property type="match status" value="1"/>
</dbReference>
<feature type="region of interest" description="Disordered" evidence="1">
    <location>
        <begin position="1"/>
        <end position="24"/>
    </location>
</feature>
<evidence type="ECO:0000313" key="5">
    <source>
        <dbReference type="Proteomes" id="UP001218188"/>
    </source>
</evidence>